<keyword evidence="9" id="KW-1185">Reference proteome</keyword>
<comment type="function">
    <text evidence="6">Required for the formation of N(7)-methylguanine at position 46 (m7G46) in tRNA. In the complex, it is required to stabilize and induce conformational changes of the catalytic subunit.</text>
</comment>
<organism evidence="8 9">
    <name type="scientific">Arachis hypogaea</name>
    <name type="common">Peanut</name>
    <dbReference type="NCBI Taxonomy" id="3818"/>
    <lineage>
        <taxon>Eukaryota</taxon>
        <taxon>Viridiplantae</taxon>
        <taxon>Streptophyta</taxon>
        <taxon>Embryophyta</taxon>
        <taxon>Tracheophyta</taxon>
        <taxon>Spermatophyta</taxon>
        <taxon>Magnoliopsida</taxon>
        <taxon>eudicotyledons</taxon>
        <taxon>Gunneridae</taxon>
        <taxon>Pentapetalae</taxon>
        <taxon>rosids</taxon>
        <taxon>fabids</taxon>
        <taxon>Fabales</taxon>
        <taxon>Fabaceae</taxon>
        <taxon>Papilionoideae</taxon>
        <taxon>50 kb inversion clade</taxon>
        <taxon>dalbergioids sensu lato</taxon>
        <taxon>Dalbergieae</taxon>
        <taxon>Pterocarpus clade</taxon>
        <taxon>Arachis</taxon>
    </lineage>
</organism>
<keyword evidence="5 6" id="KW-0539">Nucleus</keyword>
<evidence type="ECO:0000256" key="1">
    <source>
        <dbReference type="ARBA" id="ARBA00004123"/>
    </source>
</evidence>
<dbReference type="STRING" id="3818.A0A445CKJ1"/>
<dbReference type="GO" id="GO:0005634">
    <property type="term" value="C:nucleus"/>
    <property type="evidence" value="ECO:0007669"/>
    <property type="project" value="UniProtKB-SubCell"/>
</dbReference>
<dbReference type="GO" id="GO:0106004">
    <property type="term" value="P:tRNA (guanine-N7)-methylation"/>
    <property type="evidence" value="ECO:0007669"/>
    <property type="project" value="UniProtKB-UniRule"/>
</dbReference>
<dbReference type="AlphaFoldDB" id="A0A445CKJ1"/>
<dbReference type="EMBL" id="SDMP01000006">
    <property type="protein sequence ID" value="RYR51455.1"/>
    <property type="molecule type" value="Genomic_DNA"/>
</dbReference>
<feature type="repeat" description="WD" evidence="7">
    <location>
        <begin position="60"/>
        <end position="101"/>
    </location>
</feature>
<evidence type="ECO:0000256" key="2">
    <source>
        <dbReference type="ARBA" id="ARBA00022574"/>
    </source>
</evidence>
<dbReference type="InterPro" id="IPR019775">
    <property type="entry name" value="WD40_repeat_CS"/>
</dbReference>
<evidence type="ECO:0000313" key="8">
    <source>
        <dbReference type="EMBL" id="RYR51455.1"/>
    </source>
</evidence>
<reference evidence="8 9" key="1">
    <citation type="submission" date="2019-01" db="EMBL/GenBank/DDBJ databases">
        <title>Sequencing of cultivated peanut Arachis hypogaea provides insights into genome evolution and oil improvement.</title>
        <authorList>
            <person name="Chen X."/>
        </authorList>
    </citation>
    <scope>NUCLEOTIDE SEQUENCE [LARGE SCALE GENOMIC DNA]</scope>
    <source>
        <strain evidence="9">cv. Fuhuasheng</strain>
        <tissue evidence="8">Leaves</tissue>
    </source>
</reference>
<accession>A0A445CKJ1</accession>
<dbReference type="GO" id="GO:0043527">
    <property type="term" value="C:tRNA methyltransferase complex"/>
    <property type="evidence" value="ECO:0007669"/>
    <property type="project" value="TreeGrafter"/>
</dbReference>
<keyword evidence="4 6" id="KW-0677">Repeat</keyword>
<proteinExistence type="inferred from homology"/>
<evidence type="ECO:0000256" key="4">
    <source>
        <dbReference type="ARBA" id="ARBA00022737"/>
    </source>
</evidence>
<evidence type="ECO:0000256" key="3">
    <source>
        <dbReference type="ARBA" id="ARBA00022694"/>
    </source>
</evidence>
<comment type="caution">
    <text evidence="8">The sequence shown here is derived from an EMBL/GenBank/DDBJ whole genome shotgun (WGS) entry which is preliminary data.</text>
</comment>
<evidence type="ECO:0000256" key="6">
    <source>
        <dbReference type="HAMAP-Rule" id="MF_03056"/>
    </source>
</evidence>
<dbReference type="Proteomes" id="UP000289738">
    <property type="component" value="Chromosome A06"/>
</dbReference>
<dbReference type="PROSITE" id="PS50082">
    <property type="entry name" value="WD_REPEATS_2"/>
    <property type="match status" value="2"/>
</dbReference>
<dbReference type="Pfam" id="PF00400">
    <property type="entry name" value="WD40"/>
    <property type="match status" value="3"/>
</dbReference>
<dbReference type="InterPro" id="IPR015943">
    <property type="entry name" value="WD40/YVTN_repeat-like_dom_sf"/>
</dbReference>
<evidence type="ECO:0000313" key="9">
    <source>
        <dbReference type="Proteomes" id="UP000289738"/>
    </source>
</evidence>
<dbReference type="SMART" id="SM00320">
    <property type="entry name" value="WD40"/>
    <property type="match status" value="4"/>
</dbReference>
<dbReference type="PROSITE" id="PS00678">
    <property type="entry name" value="WD_REPEATS_1"/>
    <property type="match status" value="1"/>
</dbReference>
<dbReference type="InterPro" id="IPR036322">
    <property type="entry name" value="WD40_repeat_dom_sf"/>
</dbReference>
<comment type="subunit">
    <text evidence="6">Forms a heterodimer with the catalytic subunit.</text>
</comment>
<name>A0A445CKJ1_ARAHY</name>
<dbReference type="HAMAP" id="MF_03056">
    <property type="entry name" value="TRM82"/>
    <property type="match status" value="1"/>
</dbReference>
<dbReference type="SUPFAM" id="SSF50978">
    <property type="entry name" value="WD40 repeat-like"/>
    <property type="match status" value="1"/>
</dbReference>
<sequence>MEEAEAEAEVESNRDNVEVAPALIAVHPEQISVAVAVGPDLRVFDLLAGSAASLVDECGAPFHKDPIRAIRFGSRGKLFVSAGDDKTVKIWSTESWRCVCTVSSEKRVSAVAISEDGCHVCFADKFGVVWVVDVAGSHGHVTLGDRKPTPLLSHYCSIIPSLEFSPDGRFILSADRDSKIRVTNFPKKPLNGAHEIQSFCLGHTEFVSCLAFVHARECPQGLLVSGSGDSTVRLWDISSGALLDTCEVAAKSIMNYECILLRSLTISRGGKSDILDPHLLFLKAGLLESNGEAEEHGHAVTDLCTTISGLLIAVAIQSLQGIVLLSCDVSAQTLSVSKVVSIAGEAFVPTCLGFSPAEGKLWMVTGVSSLPACNYPPLARVRVISAIDAEQEPVVLGDDEIPGGEKLLETLQGSASVDESAFLAAAEAVKTAMRNLLIKKQYPADNRESRKKTRNDRKLKM</sequence>
<dbReference type="PANTHER" id="PTHR16288">
    <property type="entry name" value="WD40 REPEAT PROTEIN 4"/>
    <property type="match status" value="1"/>
</dbReference>
<comment type="subcellular location">
    <subcellularLocation>
        <location evidence="1 6">Nucleus</location>
    </subcellularLocation>
</comment>
<feature type="repeat" description="WD" evidence="7">
    <location>
        <begin position="200"/>
        <end position="245"/>
    </location>
</feature>
<comment type="pathway">
    <text evidence="6">tRNA modification; N(7)-methylguanine-tRNA biosynthesis.</text>
</comment>
<gene>
    <name evidence="8" type="ORF">Ahy_A06g026471</name>
</gene>
<dbReference type="UniPathway" id="UPA00989"/>
<dbReference type="Gene3D" id="2.130.10.10">
    <property type="entry name" value="YVTN repeat-like/Quinoprotein amine dehydrogenase"/>
    <property type="match status" value="2"/>
</dbReference>
<dbReference type="PANTHER" id="PTHR16288:SF0">
    <property type="entry name" value="TRNA (GUANINE-N(7)-)-METHYLTRANSFERASE NON-CATALYTIC SUBUNIT WDR4"/>
    <property type="match status" value="1"/>
</dbReference>
<keyword evidence="3 6" id="KW-0819">tRNA processing</keyword>
<dbReference type="PROSITE" id="PS50294">
    <property type="entry name" value="WD_REPEATS_REGION"/>
    <property type="match status" value="2"/>
</dbReference>
<comment type="similarity">
    <text evidence="6">Belongs to the WD repeat TRM82 family.</text>
</comment>
<dbReference type="InterPro" id="IPR028884">
    <property type="entry name" value="Trm82"/>
</dbReference>
<dbReference type="FunFam" id="2.130.10.10:FF:001042">
    <property type="entry name" value="tRNA (guanine-N(7)-)-methyltransferase non-catalytic subunit"/>
    <property type="match status" value="1"/>
</dbReference>
<keyword evidence="2 6" id="KW-0853">WD repeat</keyword>
<dbReference type="GO" id="GO:0005829">
    <property type="term" value="C:cytosol"/>
    <property type="evidence" value="ECO:0007669"/>
    <property type="project" value="TreeGrafter"/>
</dbReference>
<evidence type="ECO:0000256" key="7">
    <source>
        <dbReference type="PROSITE-ProRule" id="PRU00221"/>
    </source>
</evidence>
<dbReference type="InterPro" id="IPR001680">
    <property type="entry name" value="WD40_rpt"/>
</dbReference>
<protein>
    <recommendedName>
        <fullName evidence="6">tRNA (guanine-N(7)-)-methyltransferase non-catalytic subunit</fullName>
    </recommendedName>
    <alternativeName>
        <fullName evidence="6">WD repeat-containing protein 4 homolog</fullName>
    </alternativeName>
</protein>
<evidence type="ECO:0000256" key="5">
    <source>
        <dbReference type="ARBA" id="ARBA00023242"/>
    </source>
</evidence>